<evidence type="ECO:0000313" key="1">
    <source>
        <dbReference type="EMBL" id="ALL64743.1"/>
    </source>
</evidence>
<name>A0A0P0R8Y8_9BURK</name>
<sequence length="90" mass="9714">MKKCILLAGIGVLAACTAVSGVDRKQNGYLSVTSRGRISLISWNSVRNAGIKHAKAYCREQNKELHTVEIHTNGVRGAGTQSVEVVFECI</sequence>
<reference evidence="1 2" key="1">
    <citation type="journal article" date="2014" name="Genome Announc.">
        <title>Draft Genome Sequence of the Haloacid-Degrading Burkholderia caribensis Strain MBA4.</title>
        <authorList>
            <person name="Pan Y."/>
            <person name="Kong K.F."/>
            <person name="Tsang J.S."/>
        </authorList>
    </citation>
    <scope>NUCLEOTIDE SEQUENCE [LARGE SCALE GENOMIC DNA]</scope>
    <source>
        <strain evidence="1 2">MBA4</strain>
    </source>
</reference>
<accession>A0A0P0R8Y8</accession>
<organism evidence="1 2">
    <name type="scientific">Paraburkholderia caribensis MBA4</name>
    <dbReference type="NCBI Taxonomy" id="1323664"/>
    <lineage>
        <taxon>Bacteria</taxon>
        <taxon>Pseudomonadati</taxon>
        <taxon>Pseudomonadota</taxon>
        <taxon>Betaproteobacteria</taxon>
        <taxon>Burkholderiales</taxon>
        <taxon>Burkholderiaceae</taxon>
        <taxon>Paraburkholderia</taxon>
    </lineage>
</organism>
<dbReference type="GeneID" id="69968882"/>
<protein>
    <recommendedName>
        <fullName evidence="3">Lipoprotein</fullName>
    </recommendedName>
</protein>
<proteinExistence type="predicted"/>
<dbReference type="Proteomes" id="UP000019146">
    <property type="component" value="Chromosome 1"/>
</dbReference>
<dbReference type="KEGG" id="bcai:K788_0002252"/>
<gene>
    <name evidence="1" type="ORF">K788_0002252</name>
</gene>
<dbReference type="EMBL" id="CP012746">
    <property type="protein sequence ID" value="ALL64743.1"/>
    <property type="molecule type" value="Genomic_DNA"/>
</dbReference>
<evidence type="ECO:0000313" key="2">
    <source>
        <dbReference type="Proteomes" id="UP000019146"/>
    </source>
</evidence>
<evidence type="ECO:0008006" key="3">
    <source>
        <dbReference type="Google" id="ProtNLM"/>
    </source>
</evidence>
<dbReference type="AlphaFoldDB" id="A0A0P0R8Y8"/>
<dbReference type="RefSeq" id="WP_036004299.1">
    <property type="nucleotide sequence ID" value="NZ_CP012746.1"/>
</dbReference>
<dbReference type="PROSITE" id="PS51257">
    <property type="entry name" value="PROKAR_LIPOPROTEIN"/>
    <property type="match status" value="1"/>
</dbReference>